<reference evidence="3 4" key="1">
    <citation type="journal article" date="2019" name="Genome Biol. Evol.">
        <title>Nanopore Sequencing Significantly Improves Genome Assembly of the Protozoan Parasite Trypanosoma cruzi.</title>
        <authorList>
            <person name="Diaz-Viraque F."/>
            <person name="Pita S."/>
            <person name="Greif G."/>
            <person name="de Souza R.C.M."/>
            <person name="Iraola G."/>
            <person name="Robello C."/>
        </authorList>
    </citation>
    <scope>NUCLEOTIDE SEQUENCE [LARGE SCALE GENOMIC DNA]</scope>
    <source>
        <strain evidence="3 4">Berenice</strain>
    </source>
</reference>
<keyword evidence="2" id="KW-1133">Transmembrane helix</keyword>
<feature type="compositionally biased region" description="Basic residues" evidence="1">
    <location>
        <begin position="12"/>
        <end position="22"/>
    </location>
</feature>
<dbReference type="VEuPathDB" id="TriTrypDB:ECC02_011235"/>
<evidence type="ECO:0000256" key="1">
    <source>
        <dbReference type="SAM" id="MobiDB-lite"/>
    </source>
</evidence>
<feature type="compositionally biased region" description="Basic residues" evidence="1">
    <location>
        <begin position="155"/>
        <end position="164"/>
    </location>
</feature>
<feature type="region of interest" description="Disordered" evidence="1">
    <location>
        <begin position="142"/>
        <end position="164"/>
    </location>
</feature>
<keyword evidence="2" id="KW-0472">Membrane</keyword>
<feature type="region of interest" description="Disordered" evidence="1">
    <location>
        <begin position="1"/>
        <end position="78"/>
    </location>
</feature>
<dbReference type="EMBL" id="JABDHM010000243">
    <property type="protein sequence ID" value="KAF5216024.1"/>
    <property type="molecule type" value="Genomic_DNA"/>
</dbReference>
<evidence type="ECO:0000313" key="4">
    <source>
        <dbReference type="Proteomes" id="UP000583944"/>
    </source>
</evidence>
<accession>A0A7J6XND3</accession>
<organism evidence="3 4">
    <name type="scientific">Trypanosoma cruzi</name>
    <dbReference type="NCBI Taxonomy" id="5693"/>
    <lineage>
        <taxon>Eukaryota</taxon>
        <taxon>Discoba</taxon>
        <taxon>Euglenozoa</taxon>
        <taxon>Kinetoplastea</taxon>
        <taxon>Metakinetoplastina</taxon>
        <taxon>Trypanosomatida</taxon>
        <taxon>Trypanosomatidae</taxon>
        <taxon>Trypanosoma</taxon>
        <taxon>Schizotrypanum</taxon>
    </lineage>
</organism>
<proteinExistence type="predicted"/>
<protein>
    <submittedName>
        <fullName evidence="3">Uncharacterized protein</fullName>
    </submittedName>
</protein>
<evidence type="ECO:0000256" key="2">
    <source>
        <dbReference type="SAM" id="Phobius"/>
    </source>
</evidence>
<feature type="transmembrane region" description="Helical" evidence="2">
    <location>
        <begin position="174"/>
        <end position="197"/>
    </location>
</feature>
<feature type="compositionally biased region" description="Basic and acidic residues" evidence="1">
    <location>
        <begin position="1"/>
        <end position="11"/>
    </location>
</feature>
<dbReference type="AlphaFoldDB" id="A0A7J6XND3"/>
<sequence length="244" mass="27430">MESNRGDERCGRHTQRARHMRRGQQPGMHRTPHTTHDTHSNPRQQAHTHTHSPAATPTHRWKREKQTGAAHKAPPHVHTARAVRRICTPHGGCAHTQEEVQRTQQHKSKVTIKKEIHAHHADCWSTGSAANIHHKNSSVAVGLRPHSSHSTSCRPGHHRSRSCCTRNKKQKREVVWETTVLLSLLPCEAVFTLLVAVSLLNPSLWAAGVTVPVDVPSVLLLHSSSPLLLWRVWHPLRSDGSHYD</sequence>
<name>A0A7J6XND3_TRYCR</name>
<dbReference type="Proteomes" id="UP000583944">
    <property type="component" value="Unassembled WGS sequence"/>
</dbReference>
<comment type="caution">
    <text evidence="3">The sequence shown here is derived from an EMBL/GenBank/DDBJ whole genome shotgun (WGS) entry which is preliminary data.</text>
</comment>
<gene>
    <name evidence="3" type="ORF">ECC02_011235</name>
</gene>
<evidence type="ECO:0000313" key="3">
    <source>
        <dbReference type="EMBL" id="KAF5216024.1"/>
    </source>
</evidence>
<keyword evidence="2" id="KW-0812">Transmembrane</keyword>